<organism evidence="1 2">
    <name type="scientific">Phaethon lepturus</name>
    <name type="common">White-tailed tropicbird</name>
    <dbReference type="NCBI Taxonomy" id="97097"/>
    <lineage>
        <taxon>Eukaryota</taxon>
        <taxon>Metazoa</taxon>
        <taxon>Chordata</taxon>
        <taxon>Craniata</taxon>
        <taxon>Vertebrata</taxon>
        <taxon>Euteleostomi</taxon>
        <taxon>Archelosauria</taxon>
        <taxon>Archosauria</taxon>
        <taxon>Dinosauria</taxon>
        <taxon>Saurischia</taxon>
        <taxon>Theropoda</taxon>
        <taxon>Coelurosauria</taxon>
        <taxon>Aves</taxon>
        <taxon>Neognathae</taxon>
        <taxon>Neoaves</taxon>
        <taxon>Phaethontimorphae</taxon>
        <taxon>Phaethontiformes</taxon>
        <taxon>Phaethontidae</taxon>
        <taxon>Phaethon</taxon>
    </lineage>
</organism>
<proteinExistence type="predicted"/>
<feature type="non-terminal residue" evidence="1">
    <location>
        <position position="1"/>
    </location>
</feature>
<dbReference type="PhylomeDB" id="A0A091TR79"/>
<sequence>NGFKLEEGRLRLATRKKFFQVRVVNHWHRLPREVGDAPSLETFQVRLDRALSNLV</sequence>
<dbReference type="AlphaFoldDB" id="A0A091TR79"/>
<accession>A0A091TR79</accession>
<evidence type="ECO:0000313" key="2">
    <source>
        <dbReference type="Proteomes" id="UP000053638"/>
    </source>
</evidence>
<evidence type="ECO:0000313" key="1">
    <source>
        <dbReference type="EMBL" id="KFQ80864.1"/>
    </source>
</evidence>
<gene>
    <name evidence="1" type="ORF">N335_00781</name>
</gene>
<feature type="non-terminal residue" evidence="1">
    <location>
        <position position="55"/>
    </location>
</feature>
<keyword evidence="2" id="KW-1185">Reference proteome</keyword>
<name>A0A091TR79_PHALP</name>
<reference evidence="1 2" key="1">
    <citation type="submission" date="2014-04" db="EMBL/GenBank/DDBJ databases">
        <title>Genome evolution of avian class.</title>
        <authorList>
            <person name="Zhang G."/>
            <person name="Li C."/>
        </authorList>
    </citation>
    <scope>NUCLEOTIDE SEQUENCE [LARGE SCALE GENOMIC DNA]</scope>
    <source>
        <strain evidence="1">BGI_N335</strain>
    </source>
</reference>
<dbReference type="Proteomes" id="UP000053638">
    <property type="component" value="Unassembled WGS sequence"/>
</dbReference>
<evidence type="ECO:0008006" key="3">
    <source>
        <dbReference type="Google" id="ProtNLM"/>
    </source>
</evidence>
<protein>
    <recommendedName>
        <fullName evidence="3">Nidogen G2 beta-barrel domain-containing protein</fullName>
    </recommendedName>
</protein>
<dbReference type="EMBL" id="KK464144">
    <property type="protein sequence ID" value="KFQ80864.1"/>
    <property type="molecule type" value="Genomic_DNA"/>
</dbReference>